<dbReference type="InterPro" id="IPR039159">
    <property type="entry name" value="SAYSD1"/>
</dbReference>
<proteinExistence type="predicted"/>
<gene>
    <name evidence="5" type="primary">SAYSD1</name>
</gene>
<dbReference type="PANTHER" id="PTHR13527">
    <property type="entry name" value="SAYSVFN DOMAIN-CONTAINING PROTEIN 1"/>
    <property type="match status" value="1"/>
</dbReference>
<reference evidence="5" key="1">
    <citation type="submission" date="2025-08" db="UniProtKB">
        <authorList>
            <consortium name="RefSeq"/>
        </authorList>
    </citation>
    <scope>IDENTIFICATION</scope>
    <source>
        <tissue evidence="5">Sperm</tissue>
    </source>
</reference>
<feature type="compositionally biased region" description="Basic and acidic residues" evidence="1">
    <location>
        <begin position="1"/>
        <end position="15"/>
    </location>
</feature>
<evidence type="ECO:0000313" key="4">
    <source>
        <dbReference type="Proteomes" id="UP001318040"/>
    </source>
</evidence>
<keyword evidence="4" id="KW-1185">Reference proteome</keyword>
<keyword evidence="2" id="KW-0812">Transmembrane</keyword>
<keyword evidence="2" id="KW-1133">Transmembrane helix</keyword>
<evidence type="ECO:0000313" key="5">
    <source>
        <dbReference type="RefSeq" id="XP_032814064.1"/>
    </source>
</evidence>
<feature type="compositionally biased region" description="Gly residues" evidence="1">
    <location>
        <begin position="96"/>
        <end position="105"/>
    </location>
</feature>
<feature type="compositionally biased region" description="Low complexity" evidence="1">
    <location>
        <begin position="38"/>
        <end position="51"/>
    </location>
</feature>
<dbReference type="InterPro" id="IPR019387">
    <property type="entry name" value="SAYSvFN_dom"/>
</dbReference>
<dbReference type="Pfam" id="PF10260">
    <property type="entry name" value="SAYSvFN"/>
    <property type="match status" value="1"/>
</dbReference>
<keyword evidence="2" id="KW-0472">Membrane</keyword>
<protein>
    <submittedName>
        <fullName evidence="5">SAYSvFN domain-containing protein 1</fullName>
    </submittedName>
</protein>
<dbReference type="KEGG" id="pmrn:116944513"/>
<evidence type="ECO:0000256" key="1">
    <source>
        <dbReference type="SAM" id="MobiDB-lite"/>
    </source>
</evidence>
<dbReference type="PANTHER" id="PTHR13527:SF0">
    <property type="entry name" value="SAYSVFN DOMAIN-CONTAINING PROTEIN 1"/>
    <property type="match status" value="1"/>
</dbReference>
<accession>A0AAJ7TAX9</accession>
<feature type="domain" description="SAYSvFN" evidence="3">
    <location>
        <begin position="120"/>
        <end position="186"/>
    </location>
</feature>
<name>A0AAJ7TAX9_PETMA</name>
<evidence type="ECO:0000256" key="2">
    <source>
        <dbReference type="SAM" id="Phobius"/>
    </source>
</evidence>
<dbReference type="AlphaFoldDB" id="A0AAJ7TAX9"/>
<dbReference type="Proteomes" id="UP001318040">
    <property type="component" value="Chromosome 21"/>
</dbReference>
<evidence type="ECO:0000259" key="3">
    <source>
        <dbReference type="Pfam" id="PF10260"/>
    </source>
</evidence>
<feature type="transmembrane region" description="Helical" evidence="2">
    <location>
        <begin position="122"/>
        <end position="148"/>
    </location>
</feature>
<organism evidence="4 5">
    <name type="scientific">Petromyzon marinus</name>
    <name type="common">Sea lamprey</name>
    <dbReference type="NCBI Taxonomy" id="7757"/>
    <lineage>
        <taxon>Eukaryota</taxon>
        <taxon>Metazoa</taxon>
        <taxon>Chordata</taxon>
        <taxon>Craniata</taxon>
        <taxon>Vertebrata</taxon>
        <taxon>Cyclostomata</taxon>
        <taxon>Hyperoartia</taxon>
        <taxon>Petromyzontiformes</taxon>
        <taxon>Petromyzontidae</taxon>
        <taxon>Petromyzon</taxon>
    </lineage>
</organism>
<feature type="region of interest" description="Disordered" evidence="1">
    <location>
        <begin position="1"/>
        <end position="105"/>
    </location>
</feature>
<dbReference type="RefSeq" id="XP_032814064.1">
    <property type="nucleotide sequence ID" value="XM_032958173.1"/>
</dbReference>
<sequence length="191" mass="20292">MSRGPDSVERRLAEYRRRKRDPGTMGSPAQREGPAGGPPHAAAAAPAGAGHNSWLRRLLPPWGHGTPQRAETPRGEKEQPQGGDPLRGEGVPADGAAGGEVGGDGVGRGASPRWAAWLRVSIWLLLLGLFLHLQLLTPFLLVSVLIFLPLASSRRARGTLSAYSVFNPGCRPLLGAITTEQLEREMGYGAL</sequence>